<dbReference type="Pfam" id="PF00078">
    <property type="entry name" value="RVT_1"/>
    <property type="match status" value="1"/>
</dbReference>
<proteinExistence type="inferred from homology"/>
<dbReference type="InterPro" id="IPR018361">
    <property type="entry name" value="Caveolin_CS"/>
</dbReference>
<dbReference type="GO" id="GO:0005901">
    <property type="term" value="C:caveola"/>
    <property type="evidence" value="ECO:0007669"/>
    <property type="project" value="UniProtKB-SubCell"/>
</dbReference>
<evidence type="ECO:0000256" key="2">
    <source>
        <dbReference type="ARBA" id="ARBA00004395"/>
    </source>
</evidence>
<evidence type="ECO:0000256" key="4">
    <source>
        <dbReference type="ARBA" id="ARBA00010988"/>
    </source>
</evidence>
<dbReference type="InterPro" id="IPR043502">
    <property type="entry name" value="DNA/RNA_pol_sf"/>
</dbReference>
<evidence type="ECO:0000256" key="5">
    <source>
        <dbReference type="ARBA" id="ARBA00022475"/>
    </source>
</evidence>
<feature type="transmembrane region" description="Helical" evidence="9">
    <location>
        <begin position="122"/>
        <end position="146"/>
    </location>
</feature>
<dbReference type="Proteomes" id="UP001333110">
    <property type="component" value="Unassembled WGS sequence"/>
</dbReference>
<dbReference type="Pfam" id="PF01146">
    <property type="entry name" value="Caveolin"/>
    <property type="match status" value="1"/>
</dbReference>
<dbReference type="EMBL" id="JAUNZN010000001">
    <property type="protein sequence ID" value="KAK4831158.1"/>
    <property type="molecule type" value="Genomic_DNA"/>
</dbReference>
<evidence type="ECO:0000256" key="8">
    <source>
        <dbReference type="SAM" id="MobiDB-lite"/>
    </source>
</evidence>
<dbReference type="SUPFAM" id="SSF56672">
    <property type="entry name" value="DNA/RNA polymerases"/>
    <property type="match status" value="1"/>
</dbReference>
<evidence type="ECO:0000256" key="6">
    <source>
        <dbReference type="ARBA" id="ARBA00023034"/>
    </source>
</evidence>
<dbReference type="GO" id="GO:0070836">
    <property type="term" value="P:caveola assembly"/>
    <property type="evidence" value="ECO:0007669"/>
    <property type="project" value="InterPro"/>
</dbReference>
<feature type="compositionally biased region" description="Gly residues" evidence="8">
    <location>
        <begin position="54"/>
        <end position="76"/>
    </location>
</feature>
<evidence type="ECO:0000256" key="9">
    <source>
        <dbReference type="SAM" id="Phobius"/>
    </source>
</evidence>
<keyword evidence="9" id="KW-0812">Transmembrane</keyword>
<dbReference type="CDD" id="cd01650">
    <property type="entry name" value="RT_nLTR_like"/>
    <property type="match status" value="1"/>
</dbReference>
<evidence type="ECO:0000256" key="3">
    <source>
        <dbReference type="ARBA" id="ARBA00004543"/>
    </source>
</evidence>
<dbReference type="PROSITE" id="PS01210">
    <property type="entry name" value="CAVEOLIN"/>
    <property type="match status" value="1"/>
</dbReference>
<dbReference type="InterPro" id="IPR001612">
    <property type="entry name" value="Caveolin"/>
</dbReference>
<reference evidence="11 12" key="1">
    <citation type="journal article" date="2023" name="J. Hered.">
        <title>Chromosome-level genome of the wood stork (Mycteria americana) provides insight into avian chromosome evolution.</title>
        <authorList>
            <person name="Flamio R. Jr."/>
            <person name="Ramstad K.M."/>
        </authorList>
    </citation>
    <scope>NUCLEOTIDE SEQUENCE [LARGE SCALE GENOMIC DNA]</scope>
    <source>
        <strain evidence="11">JAX WOST 10</strain>
    </source>
</reference>
<accession>A0AAN7PTP5</accession>
<comment type="subcellular location">
    <subcellularLocation>
        <location evidence="1">Cell membrane</location>
        <topology evidence="1">Peripheral membrane protein</topology>
    </subcellularLocation>
    <subcellularLocation>
        <location evidence="2">Golgi apparatus membrane</location>
        <topology evidence="2">Peripheral membrane protein</topology>
    </subcellularLocation>
    <subcellularLocation>
        <location evidence="3">Membrane</location>
        <location evidence="3">Caveola</location>
        <topology evidence="3">Peripheral membrane protein</topology>
    </subcellularLocation>
</comment>
<dbReference type="GO" id="GO:0000139">
    <property type="term" value="C:Golgi membrane"/>
    <property type="evidence" value="ECO:0007669"/>
    <property type="project" value="UniProtKB-SubCell"/>
</dbReference>
<organism evidence="11 12">
    <name type="scientific">Mycteria americana</name>
    <name type="common">Wood stork</name>
    <dbReference type="NCBI Taxonomy" id="33587"/>
    <lineage>
        <taxon>Eukaryota</taxon>
        <taxon>Metazoa</taxon>
        <taxon>Chordata</taxon>
        <taxon>Craniata</taxon>
        <taxon>Vertebrata</taxon>
        <taxon>Euteleostomi</taxon>
        <taxon>Archelosauria</taxon>
        <taxon>Archosauria</taxon>
        <taxon>Dinosauria</taxon>
        <taxon>Saurischia</taxon>
        <taxon>Theropoda</taxon>
        <taxon>Coelurosauria</taxon>
        <taxon>Aves</taxon>
        <taxon>Neognathae</taxon>
        <taxon>Neoaves</taxon>
        <taxon>Aequornithes</taxon>
        <taxon>Ciconiiformes</taxon>
        <taxon>Ciconiidae</taxon>
        <taxon>Mycteria</taxon>
    </lineage>
</organism>
<keyword evidence="5" id="KW-1003">Cell membrane</keyword>
<keyword evidence="7 9" id="KW-0472">Membrane</keyword>
<keyword evidence="12" id="KW-1185">Reference proteome</keyword>
<evidence type="ECO:0000313" key="12">
    <source>
        <dbReference type="Proteomes" id="UP001333110"/>
    </source>
</evidence>
<feature type="compositionally biased region" description="Low complexity" evidence="8">
    <location>
        <begin position="77"/>
        <end position="86"/>
    </location>
</feature>
<protein>
    <recommendedName>
        <fullName evidence="10">Reverse transcriptase domain-containing protein</fullName>
    </recommendedName>
</protein>
<feature type="compositionally biased region" description="Basic and acidic residues" evidence="8">
    <location>
        <begin position="1"/>
        <end position="14"/>
    </location>
</feature>
<sequence>MGLETEKADTRIFMDDDNFPRSGGPALSEAEKGAEDELDRDPHGLNAHLQVRAGRGGGSRPGGSCAGPRGGRGRGPAAGPEPSAGRRAGLGFEDVIAEPELTHSFDKVWICSHALFELSKYLIYKLLTLVLAIPLALVVGIVFAVLSCLHICLPRKKRRVYDLWKKGQATQEDYKDVMRLGREKIRRAKAQLELNLATAMQDNKKCFYKYISTKRRDKENLHPLLDAKGNVVKKDEEKAGVLNSAFASVFNSKTSCSVGTQPPELEARDREQNEAPIIQGEMVTDLLHHLDTHKSTEPDGICTRQSWLTGEVPVNWRLANVTPIYKKGRKEDPGNYRPVSLTSVPGKVMEQIILSAITQHVQDNQAIRHSQHWFMKGRSCFTSLISFYDKVTHLVDEGKAVDVVYLDFSKAFDTVSHSILLEKLAAHGLDGPVLHWVKNWLGGQAQRVVVNGVKSNGGRIGASPVYIFINDLDKGIECTLSKFADDTKLCGSVDLLEGRQALQRDLDRLDRWAQASCMRFNKAKCQVLHLGHNNPMQCYRLGEEWLESCPAEKDLGVLVDSQLNMSQQCAQVAQKANSILACIRNSVASRTREVIVPLYSALVRPHLECCVHQKSYEERLRELGLFSLEKRRLRGDLIALYNYLKGGCREVGVGLFSQVTRNRTRGNGLKLRQGRFRLDIRKNFFTNRVVKHWNRLPREVVESPSLGVFKRHLSQCYNYKLGLAMRRLDSEARMSKFPQLFLGQR</sequence>
<comment type="similarity">
    <text evidence="4">Belongs to the caveolin family.</text>
</comment>
<evidence type="ECO:0000313" key="11">
    <source>
        <dbReference type="EMBL" id="KAK4831158.1"/>
    </source>
</evidence>
<dbReference type="PANTHER" id="PTHR33332">
    <property type="entry name" value="REVERSE TRANSCRIPTASE DOMAIN-CONTAINING PROTEIN"/>
    <property type="match status" value="1"/>
</dbReference>
<feature type="compositionally biased region" description="Basic and acidic residues" evidence="8">
    <location>
        <begin position="29"/>
        <end position="43"/>
    </location>
</feature>
<keyword evidence="9" id="KW-1133">Transmembrane helix</keyword>
<evidence type="ECO:0000256" key="7">
    <source>
        <dbReference type="ARBA" id="ARBA00023136"/>
    </source>
</evidence>
<evidence type="ECO:0000259" key="10">
    <source>
        <dbReference type="Pfam" id="PF00078"/>
    </source>
</evidence>
<dbReference type="AlphaFoldDB" id="A0AAN7PTP5"/>
<gene>
    <name evidence="11" type="ORF">QYF61_015628</name>
</gene>
<feature type="domain" description="Reverse transcriptase" evidence="10">
    <location>
        <begin position="329"/>
        <end position="529"/>
    </location>
</feature>
<keyword evidence="6" id="KW-0333">Golgi apparatus</keyword>
<evidence type="ECO:0000256" key="1">
    <source>
        <dbReference type="ARBA" id="ARBA00004202"/>
    </source>
</evidence>
<dbReference type="InterPro" id="IPR000477">
    <property type="entry name" value="RT_dom"/>
</dbReference>
<comment type="caution">
    <text evidence="11">The sequence shown here is derived from an EMBL/GenBank/DDBJ whole genome shotgun (WGS) entry which is preliminary data.</text>
</comment>
<feature type="region of interest" description="Disordered" evidence="8">
    <location>
        <begin position="1"/>
        <end position="86"/>
    </location>
</feature>
<name>A0AAN7PTP5_MYCAM</name>